<reference evidence="1" key="1">
    <citation type="thesis" date="2020" institute="ProQuest LLC" country="789 East Eisenhower Parkway, Ann Arbor, MI, USA">
        <title>Comparative Genomics and Chromosome Evolution.</title>
        <authorList>
            <person name="Mudd A.B."/>
        </authorList>
    </citation>
    <scope>NUCLEOTIDE SEQUENCE</scope>
    <source>
        <strain evidence="1">237g6f4</strain>
        <tissue evidence="1">Blood</tissue>
    </source>
</reference>
<protein>
    <submittedName>
        <fullName evidence="1">Uncharacterized protein</fullName>
    </submittedName>
</protein>
<gene>
    <name evidence="1" type="ORF">GDO81_024285</name>
</gene>
<organism evidence="1 2">
    <name type="scientific">Engystomops pustulosus</name>
    <name type="common">Tungara frog</name>
    <name type="synonym">Physalaemus pustulosus</name>
    <dbReference type="NCBI Taxonomy" id="76066"/>
    <lineage>
        <taxon>Eukaryota</taxon>
        <taxon>Metazoa</taxon>
        <taxon>Chordata</taxon>
        <taxon>Craniata</taxon>
        <taxon>Vertebrata</taxon>
        <taxon>Euteleostomi</taxon>
        <taxon>Amphibia</taxon>
        <taxon>Batrachia</taxon>
        <taxon>Anura</taxon>
        <taxon>Neobatrachia</taxon>
        <taxon>Hyloidea</taxon>
        <taxon>Leptodactylidae</taxon>
        <taxon>Leiuperinae</taxon>
        <taxon>Engystomops</taxon>
    </lineage>
</organism>
<proteinExistence type="predicted"/>
<accession>A0AAV6YJE2</accession>
<dbReference type="Proteomes" id="UP000824782">
    <property type="component" value="Unassembled WGS sequence"/>
</dbReference>
<dbReference type="AlphaFoldDB" id="A0AAV6YJE2"/>
<sequence>MLPSCCTILEEEKLQQEERMRMESRRQVTVSWDSGGSDEAPPKLTIFPVNSLYQFLQNFLFLRPLLAVSQTPSLFALIVT</sequence>
<evidence type="ECO:0000313" key="1">
    <source>
        <dbReference type="EMBL" id="KAG8537574.1"/>
    </source>
</evidence>
<evidence type="ECO:0000313" key="2">
    <source>
        <dbReference type="Proteomes" id="UP000824782"/>
    </source>
</evidence>
<dbReference type="EMBL" id="WNYA01028860">
    <property type="protein sequence ID" value="KAG8537574.1"/>
    <property type="molecule type" value="Genomic_DNA"/>
</dbReference>
<keyword evidence="2" id="KW-1185">Reference proteome</keyword>
<comment type="caution">
    <text evidence="1">The sequence shown here is derived from an EMBL/GenBank/DDBJ whole genome shotgun (WGS) entry which is preliminary data.</text>
</comment>
<name>A0AAV6YJE2_ENGPU</name>